<evidence type="ECO:0000256" key="1">
    <source>
        <dbReference type="SAM" id="MobiDB-lite"/>
    </source>
</evidence>
<reference evidence="2 3" key="1">
    <citation type="submission" date="2017-11" db="EMBL/GenBank/DDBJ databases">
        <title>De novo assembly and phasing of dikaryotic genomes from two isolates of Puccinia coronata f. sp. avenae, the causal agent of oat crown rust.</title>
        <authorList>
            <person name="Miller M.E."/>
            <person name="Zhang Y."/>
            <person name="Omidvar V."/>
            <person name="Sperschneider J."/>
            <person name="Schwessinger B."/>
            <person name="Raley C."/>
            <person name="Palmer J.M."/>
            <person name="Garnica D."/>
            <person name="Upadhyaya N."/>
            <person name="Rathjen J."/>
            <person name="Taylor J.M."/>
            <person name="Park R.F."/>
            <person name="Dodds P.N."/>
            <person name="Hirsch C.D."/>
            <person name="Kianian S.F."/>
            <person name="Figueroa M."/>
        </authorList>
    </citation>
    <scope>NUCLEOTIDE SEQUENCE [LARGE SCALE GENOMIC DNA]</scope>
    <source>
        <strain evidence="2">12NC29</strain>
    </source>
</reference>
<gene>
    <name evidence="2" type="ORF">PCANC_17667</name>
</gene>
<dbReference type="AlphaFoldDB" id="A0A2N5U972"/>
<comment type="caution">
    <text evidence="2">The sequence shown here is derived from an EMBL/GenBank/DDBJ whole genome shotgun (WGS) entry which is preliminary data.</text>
</comment>
<sequence length="230" mass="24705">MVATHTNNSEFDNEPSRPASFTTGSGVPPVNPDPAATSMSTDLSVVQASCSGAMSGSAAHAVVPASGDDASDFHPLVPMAASGEPVPSRLAASTTTPSSGAEAPLPARRGPGMSRQEARAKANLLEIKREDARMHQQILKDCKLELAQSKYKKDRKNREADHKEEHQLAQDLWLEEAARVSVSAESLSPLNQDNGPPAPKKVVPKTPSQRQRIKNSIKNNLLFRNLDQEQ</sequence>
<proteinExistence type="predicted"/>
<evidence type="ECO:0000313" key="2">
    <source>
        <dbReference type="EMBL" id="PLW34295.1"/>
    </source>
</evidence>
<dbReference type="STRING" id="200324.A0A2N5U972"/>
<feature type="compositionally biased region" description="Polar residues" evidence="1">
    <location>
        <begin position="183"/>
        <end position="194"/>
    </location>
</feature>
<keyword evidence="3" id="KW-1185">Reference proteome</keyword>
<feature type="region of interest" description="Disordered" evidence="1">
    <location>
        <begin position="183"/>
        <end position="230"/>
    </location>
</feature>
<evidence type="ECO:0000313" key="3">
    <source>
        <dbReference type="Proteomes" id="UP000235388"/>
    </source>
</evidence>
<name>A0A2N5U972_9BASI</name>
<feature type="region of interest" description="Disordered" evidence="1">
    <location>
        <begin position="54"/>
        <end position="114"/>
    </location>
</feature>
<feature type="compositionally biased region" description="Polar residues" evidence="1">
    <location>
        <begin position="208"/>
        <end position="219"/>
    </location>
</feature>
<accession>A0A2N5U972</accession>
<dbReference type="OrthoDB" id="417078at2759"/>
<feature type="region of interest" description="Disordered" evidence="1">
    <location>
        <begin position="1"/>
        <end position="42"/>
    </location>
</feature>
<feature type="compositionally biased region" description="Polar residues" evidence="1">
    <location>
        <begin position="1"/>
        <end position="10"/>
    </location>
</feature>
<protein>
    <submittedName>
        <fullName evidence="2">Uncharacterized protein</fullName>
    </submittedName>
</protein>
<organism evidence="2 3">
    <name type="scientific">Puccinia coronata f. sp. avenae</name>
    <dbReference type="NCBI Taxonomy" id="200324"/>
    <lineage>
        <taxon>Eukaryota</taxon>
        <taxon>Fungi</taxon>
        <taxon>Dikarya</taxon>
        <taxon>Basidiomycota</taxon>
        <taxon>Pucciniomycotina</taxon>
        <taxon>Pucciniomycetes</taxon>
        <taxon>Pucciniales</taxon>
        <taxon>Pucciniaceae</taxon>
        <taxon>Puccinia</taxon>
    </lineage>
</organism>
<dbReference type="EMBL" id="PGCJ01000280">
    <property type="protein sequence ID" value="PLW34295.1"/>
    <property type="molecule type" value="Genomic_DNA"/>
</dbReference>
<dbReference type="Proteomes" id="UP000235388">
    <property type="component" value="Unassembled WGS sequence"/>
</dbReference>